<evidence type="ECO:0000313" key="3">
    <source>
        <dbReference type="EMBL" id="OQS42406.1"/>
    </source>
</evidence>
<gene>
    <name evidence="3" type="ORF">B0T45_06375</name>
</gene>
<name>A0A1W0D5Z4_9NEIS</name>
<evidence type="ECO:0000313" key="4">
    <source>
        <dbReference type="Proteomes" id="UP000192721"/>
    </source>
</evidence>
<keyword evidence="2" id="KW-1133">Transmembrane helix</keyword>
<comment type="caution">
    <text evidence="3">The sequence shown here is derived from an EMBL/GenBank/DDBJ whole genome shotgun (WGS) entry which is preliminary data.</text>
</comment>
<evidence type="ECO:0000256" key="2">
    <source>
        <dbReference type="SAM" id="Phobius"/>
    </source>
</evidence>
<dbReference type="SUPFAM" id="SSF48452">
    <property type="entry name" value="TPR-like"/>
    <property type="match status" value="1"/>
</dbReference>
<sequence>MTDWLPQSNFDLVAGLALIMGLLSLLAALRWQARRDRAAQARNADIQMAEPEPADTGDAELPYQVDELDSLAEVDIFIEFGYLEQAAQALRHYVDRLAPHSGKQLQRLAGLYLQTGALDDYALMLERQHDLALIGREALEQAVEAGLRVERNHLSLRVLAEQRLGWGPEEIGLRLGDDAPDLSEEATEETTAAIPPSRPSPSPSPSIDAKRPQALLHGCAPLFPLNEREKDVIAALLPAERRAKVWLRWQEYAAATTALEQTLALRPHSLTHLLDLLYVHYRQRQLPRYARTLWRFHLALGEHGVSLKEQLIHAGWLLGAHPVLDLLAQRPARPELERIGRSFGFSGAPPASAPLRRPLVTRQTVKMPAESVDARSEADAYLSEGQVDMAIQTLEQAVLSQPEDAANYPPLLQLYRRQDDRARFHWLLQQLRSHVTRLPLEVSAQLAGFDADADAAHRRMLAA</sequence>
<keyword evidence="2" id="KW-0472">Membrane</keyword>
<evidence type="ECO:0000256" key="1">
    <source>
        <dbReference type="SAM" id="MobiDB-lite"/>
    </source>
</evidence>
<dbReference type="InterPro" id="IPR011990">
    <property type="entry name" value="TPR-like_helical_dom_sf"/>
</dbReference>
<dbReference type="RefSeq" id="WP_081554965.1">
    <property type="nucleotide sequence ID" value="NZ_MUKV01000005.1"/>
</dbReference>
<proteinExistence type="predicted"/>
<keyword evidence="2" id="KW-0812">Transmembrane</keyword>
<protein>
    <submittedName>
        <fullName evidence="3">Uncharacterized protein</fullName>
    </submittedName>
</protein>
<feature type="region of interest" description="Disordered" evidence="1">
    <location>
        <begin position="181"/>
        <end position="210"/>
    </location>
</feature>
<accession>A0A1W0D5Z4</accession>
<dbReference type="AlphaFoldDB" id="A0A1W0D5Z4"/>
<reference evidence="3 4" key="1">
    <citation type="submission" date="2017-02" db="EMBL/GenBank/DDBJ databases">
        <title>Chromobacterium haemolyticum H5244.</title>
        <authorList>
            <person name="Gulvik C.A."/>
        </authorList>
    </citation>
    <scope>NUCLEOTIDE SEQUENCE [LARGE SCALE GENOMIC DNA]</scope>
    <source>
        <strain evidence="3 4">H5244</strain>
    </source>
</reference>
<dbReference type="Proteomes" id="UP000192721">
    <property type="component" value="Unassembled WGS sequence"/>
</dbReference>
<feature type="transmembrane region" description="Helical" evidence="2">
    <location>
        <begin position="12"/>
        <end position="29"/>
    </location>
</feature>
<dbReference type="EMBL" id="MUKV01000005">
    <property type="protein sequence ID" value="OQS42406.1"/>
    <property type="molecule type" value="Genomic_DNA"/>
</dbReference>
<dbReference type="Gene3D" id="1.25.40.10">
    <property type="entry name" value="Tetratricopeptide repeat domain"/>
    <property type="match status" value="1"/>
</dbReference>
<organism evidence="3 4">
    <name type="scientific">Chromobacterium haemolyticum</name>
    <dbReference type="NCBI Taxonomy" id="394935"/>
    <lineage>
        <taxon>Bacteria</taxon>
        <taxon>Pseudomonadati</taxon>
        <taxon>Pseudomonadota</taxon>
        <taxon>Betaproteobacteria</taxon>
        <taxon>Neisseriales</taxon>
        <taxon>Chromobacteriaceae</taxon>
        <taxon>Chromobacterium</taxon>
    </lineage>
</organism>